<dbReference type="PANTHER" id="PTHR21461">
    <property type="entry name" value="GLYCOSYLTRANSFERASE FAMILY 92 PROTEIN"/>
    <property type="match status" value="1"/>
</dbReference>
<evidence type="ECO:0000256" key="7">
    <source>
        <dbReference type="ARBA" id="ARBA00023136"/>
    </source>
</evidence>
<keyword evidence="5 8" id="KW-0812">Transmembrane</keyword>
<evidence type="ECO:0000256" key="3">
    <source>
        <dbReference type="ARBA" id="ARBA00022676"/>
    </source>
</evidence>
<evidence type="ECO:0000256" key="8">
    <source>
        <dbReference type="RuleBase" id="RU366017"/>
    </source>
</evidence>
<dbReference type="GO" id="GO:0005737">
    <property type="term" value="C:cytoplasm"/>
    <property type="evidence" value="ECO:0007669"/>
    <property type="project" value="TreeGrafter"/>
</dbReference>
<keyword evidence="4 8" id="KW-0808">Transferase</keyword>
<proteinExistence type="inferred from homology"/>
<dbReference type="Pfam" id="PF01697">
    <property type="entry name" value="Glyco_transf_92"/>
    <property type="match status" value="1"/>
</dbReference>
<accession>A0AA35V4A2</accession>
<evidence type="ECO:0000256" key="2">
    <source>
        <dbReference type="ARBA" id="ARBA00007647"/>
    </source>
</evidence>
<keyword evidence="3 8" id="KW-0328">Glycosyltransferase</keyword>
<gene>
    <name evidence="9" type="ORF">LSALG_LOCUS2548</name>
</gene>
<comment type="subcellular location">
    <subcellularLocation>
        <location evidence="1">Membrane</location>
        <topology evidence="1">Single-pass membrane protein</topology>
    </subcellularLocation>
</comment>
<evidence type="ECO:0000313" key="9">
    <source>
        <dbReference type="EMBL" id="CAI9261773.1"/>
    </source>
</evidence>
<dbReference type="GO" id="GO:0016020">
    <property type="term" value="C:membrane"/>
    <property type="evidence" value="ECO:0007669"/>
    <property type="project" value="UniProtKB-SubCell"/>
</dbReference>
<evidence type="ECO:0000313" key="10">
    <source>
        <dbReference type="Proteomes" id="UP001177003"/>
    </source>
</evidence>
<evidence type="ECO:0000256" key="4">
    <source>
        <dbReference type="ARBA" id="ARBA00022679"/>
    </source>
</evidence>
<dbReference type="Proteomes" id="UP001177003">
    <property type="component" value="Chromosome 0"/>
</dbReference>
<keyword evidence="7 8" id="KW-0472">Membrane</keyword>
<keyword evidence="10" id="KW-1185">Reference proteome</keyword>
<dbReference type="EC" id="2.4.1.-" evidence="8"/>
<evidence type="ECO:0000256" key="6">
    <source>
        <dbReference type="ARBA" id="ARBA00022989"/>
    </source>
</evidence>
<keyword evidence="6 8" id="KW-1133">Transmembrane helix</keyword>
<comment type="similarity">
    <text evidence="2 8">Belongs to the glycosyltransferase 92 family.</text>
</comment>
<reference evidence="9" key="1">
    <citation type="submission" date="2023-04" db="EMBL/GenBank/DDBJ databases">
        <authorList>
            <person name="Vijverberg K."/>
            <person name="Xiong W."/>
            <person name="Schranz E."/>
        </authorList>
    </citation>
    <scope>NUCLEOTIDE SEQUENCE</scope>
</reference>
<dbReference type="InterPro" id="IPR008166">
    <property type="entry name" value="Glyco_transf_92"/>
</dbReference>
<name>A0AA35V4A2_LACSI</name>
<dbReference type="GO" id="GO:0016757">
    <property type="term" value="F:glycosyltransferase activity"/>
    <property type="evidence" value="ECO:0007669"/>
    <property type="project" value="UniProtKB-UniRule"/>
</dbReference>
<evidence type="ECO:0000256" key="5">
    <source>
        <dbReference type="ARBA" id="ARBA00022692"/>
    </source>
</evidence>
<feature type="transmembrane region" description="Helical" evidence="8">
    <location>
        <begin position="47"/>
        <end position="66"/>
    </location>
</feature>
<dbReference type="EMBL" id="OX465086">
    <property type="protein sequence ID" value="CAI9261773.1"/>
    <property type="molecule type" value="Genomic_DNA"/>
</dbReference>
<protein>
    <recommendedName>
        <fullName evidence="8">Glycosyltransferase family 92 protein</fullName>
        <ecNumber evidence="8">2.4.1.-</ecNumber>
    </recommendedName>
</protein>
<sequence>MIKFSFTLNPFCTCNIPKPRSKLQTVNGFFRPTAEEKAFSKTHPPFLFTKISALFLLFLCFLLYPFPAKHAVVSPCSRASRIINIIFNSPTILRWNVVGNGKGLECIYRNNYTEEEEKGVAVLSVDEYNDIQWLVRCPLPPTNFSSVVTLRSRGTITIADTTVVAMNYWENLAYEAVLDGNTAVVFVKGISHRQDKASDPNRFRCHFGFGNQNYILTSKALTAAQEVVRCALPKSLEIHPEKSQGIRATVSFQLPMRNHHHRTIFVPSVAKLSSSKFEINTPKHDLCVCTMLWNQADSIREWITYHSWLGVQKWFIYDNNSDDGIESVINKLDLEGFNVSRHVWPWIKTQEAGFSHCAIKAKSECNWVSFMDVDEFYYFPNLPGHGALRTLVSNHTSSPSIGELRTRCHSFGPSGLRSPPKNGVTVGYTCRLQRPERHKSIVRPEALDTTLMMWAKFYRRVATYVADWKDSQNEGSRDRAPGLGTEPIEPADWRLRFCEVWDTGLRDVVLANLDDVLPRGRYLGGIDI</sequence>
<dbReference type="PANTHER" id="PTHR21461:SF16">
    <property type="entry name" value="GLYCOSYLTRANSFERASE FAMILY 92 PROTEIN RCOM_0530710"/>
    <property type="match status" value="1"/>
</dbReference>
<dbReference type="AlphaFoldDB" id="A0AA35V4A2"/>
<organism evidence="9 10">
    <name type="scientific">Lactuca saligna</name>
    <name type="common">Willowleaf lettuce</name>
    <dbReference type="NCBI Taxonomy" id="75948"/>
    <lineage>
        <taxon>Eukaryota</taxon>
        <taxon>Viridiplantae</taxon>
        <taxon>Streptophyta</taxon>
        <taxon>Embryophyta</taxon>
        <taxon>Tracheophyta</taxon>
        <taxon>Spermatophyta</taxon>
        <taxon>Magnoliopsida</taxon>
        <taxon>eudicotyledons</taxon>
        <taxon>Gunneridae</taxon>
        <taxon>Pentapetalae</taxon>
        <taxon>asterids</taxon>
        <taxon>campanulids</taxon>
        <taxon>Asterales</taxon>
        <taxon>Asteraceae</taxon>
        <taxon>Cichorioideae</taxon>
        <taxon>Cichorieae</taxon>
        <taxon>Lactucinae</taxon>
        <taxon>Lactuca</taxon>
    </lineage>
</organism>
<evidence type="ECO:0000256" key="1">
    <source>
        <dbReference type="ARBA" id="ARBA00004167"/>
    </source>
</evidence>